<evidence type="ECO:0000313" key="2">
    <source>
        <dbReference type="Proteomes" id="UP000323261"/>
    </source>
</evidence>
<dbReference type="EMBL" id="MN025529">
    <property type="protein sequence ID" value="QEJ80742.1"/>
    <property type="molecule type" value="Genomic_DNA"/>
</dbReference>
<evidence type="ECO:0000313" key="1">
    <source>
        <dbReference type="EMBL" id="QEJ80742.1"/>
    </source>
</evidence>
<accession>A0A5C0PV94</accession>
<protein>
    <submittedName>
        <fullName evidence="1">E4.2 protein</fullName>
    </submittedName>
</protein>
<name>A0A5C0PV94_9ADEN</name>
<gene>
    <name evidence="1" type="ORF">PAV19gp22</name>
</gene>
<proteinExistence type="predicted"/>
<reference evidence="1 2" key="1">
    <citation type="journal article" date="2019" name="Viruses">
        <title>Faecal Virome Analysis of Wild Animals from Brazil.</title>
        <authorList>
            <person name="Duarte M.A."/>
            <person name="Silva J.M.F."/>
            <person name="Brito C.R."/>
            <person name="Teixeira D.S."/>
            <person name="Melo F.L."/>
            <person name="Ribeiro B.M."/>
            <person name="Nagata T."/>
            <person name="Campos F.S."/>
        </authorList>
    </citation>
    <scope>NUCLEOTIDE SEQUENCE [LARGE SCALE GENOMIC DNA]</scope>
    <source>
        <strain evidence="1">BR_DF</strain>
    </source>
</reference>
<sequence length="227" mass="26163">MAEPSGMPHICCTDTRPAHGQKVAASGVCSQFCPPAIVTNCFIGWIPEVIYRYFFCDFAITQQQNVYWSHGRRRVFYYVHCHCDRPYSLQCIAARQSMIFLLAMIKLELHTEGLIRSPRLCCDTWRCSPLAFLGAVRCTKYHCYFFKLGFTERSRYVMWPSCYCGVCVRINPSLAIVVMFCQCVDTPERCAMMCERVYNVLRMFLCCCSSPSSRRIVSQTKLSGIFE</sequence>
<organism evidence="1 2">
    <name type="scientific">Psittacine adenovirus 3</name>
    <dbReference type="NCBI Taxonomy" id="1580497"/>
    <lineage>
        <taxon>Viruses</taxon>
        <taxon>Varidnaviria</taxon>
        <taxon>Bamfordvirae</taxon>
        <taxon>Preplasmiviricota</taxon>
        <taxon>Polisuviricotina</taxon>
        <taxon>Pharingeaviricetes</taxon>
        <taxon>Rowavirales</taxon>
        <taxon>Adenoviridae</taxon>
        <taxon>Barthadenovirus</taxon>
        <taxon>Barthadenovirus amazonae</taxon>
        <taxon>Psittacine atadenovirus A</taxon>
    </lineage>
</organism>
<dbReference type="Proteomes" id="UP000323261">
    <property type="component" value="Segment"/>
</dbReference>